<keyword evidence="1" id="KW-0378">Hydrolase</keyword>
<name>A0ABZ0ZQN1_9ACTN</name>
<dbReference type="SUPFAM" id="SSF52799">
    <property type="entry name" value="(Phosphotyrosine protein) phosphatases II"/>
    <property type="match status" value="1"/>
</dbReference>
<protein>
    <submittedName>
        <fullName evidence="3">Protein-tyrosine phosphatase family protein</fullName>
    </submittedName>
</protein>
<organism evidence="3 4">
    <name type="scientific">Nocardioides bizhenqiangii</name>
    <dbReference type="NCBI Taxonomy" id="3095076"/>
    <lineage>
        <taxon>Bacteria</taxon>
        <taxon>Bacillati</taxon>
        <taxon>Actinomycetota</taxon>
        <taxon>Actinomycetes</taxon>
        <taxon>Propionibacteriales</taxon>
        <taxon>Nocardioidaceae</taxon>
        <taxon>Nocardioides</taxon>
    </lineage>
</organism>
<dbReference type="RefSeq" id="WP_322937443.1">
    <property type="nucleotide sequence ID" value="NZ_CP141059.1"/>
</dbReference>
<dbReference type="EMBL" id="CP141059">
    <property type="protein sequence ID" value="WQQ26557.1"/>
    <property type="molecule type" value="Genomic_DNA"/>
</dbReference>
<dbReference type="Pfam" id="PF22784">
    <property type="entry name" value="PTP-SAK"/>
    <property type="match status" value="1"/>
</dbReference>
<evidence type="ECO:0000313" key="3">
    <source>
        <dbReference type="EMBL" id="WQQ26557.1"/>
    </source>
</evidence>
<sequence>MSEWPAAPGVVELPDGRRVCGTGIRRPRDSAPAPEFAVYLLGRDPQVTDWPSRWVRWRDFHLPASAEDAVAVLTAAHTRAATERVEVACAGGRGRTGTALAVLAVLSGVGPDEAVAWVRTHYHPEAVETRSQRRWVEKVGHSLLVEGGPGHLA</sequence>
<dbReference type="Proteomes" id="UP001327225">
    <property type="component" value="Chromosome"/>
</dbReference>
<dbReference type="Gene3D" id="3.90.190.10">
    <property type="entry name" value="Protein tyrosine phosphatase superfamily"/>
    <property type="match status" value="1"/>
</dbReference>
<reference evidence="4" key="1">
    <citation type="submission" date="2023-12" db="EMBL/GenBank/DDBJ databases">
        <title>Novel species in genus Nocardioides.</title>
        <authorList>
            <person name="Zhou H."/>
        </authorList>
    </citation>
    <scope>NUCLEOTIDE SEQUENCE [LARGE SCALE GENOMIC DNA]</scope>
    <source>
        <strain evidence="4">HM61</strain>
    </source>
</reference>
<feature type="domain" description="Swiss Army Knife protein DSP-PTPase phosphatase" evidence="2">
    <location>
        <begin position="70"/>
        <end position="124"/>
    </location>
</feature>
<dbReference type="InterPro" id="IPR029021">
    <property type="entry name" value="Prot-tyrosine_phosphatase-like"/>
</dbReference>
<gene>
    <name evidence="3" type="ORF">SHK19_21705</name>
</gene>
<proteinExistence type="predicted"/>
<keyword evidence="4" id="KW-1185">Reference proteome</keyword>
<dbReference type="InterPro" id="IPR057023">
    <property type="entry name" value="PTP-SAK"/>
</dbReference>
<evidence type="ECO:0000259" key="2">
    <source>
        <dbReference type="Pfam" id="PF22784"/>
    </source>
</evidence>
<evidence type="ECO:0000313" key="4">
    <source>
        <dbReference type="Proteomes" id="UP001327225"/>
    </source>
</evidence>
<accession>A0ABZ0ZQN1</accession>
<evidence type="ECO:0000256" key="1">
    <source>
        <dbReference type="ARBA" id="ARBA00022801"/>
    </source>
</evidence>